<gene>
    <name evidence="2" type="ORF">DME_LOCUS2461</name>
</gene>
<feature type="region of interest" description="Disordered" evidence="1">
    <location>
        <begin position="82"/>
        <end position="104"/>
    </location>
</feature>
<sequence>MVNGESCTIKPYTKSKKQAIASVPPIFLSHGDSIMKGDGKGPNDDANSLYKVIAVEITVIDNTVIDKYAKHDKTNSNFCINETGDSTNNRKLNSDEGSGPGAHDISRTLTCDKYTIGTLKNDLKTREKDMVSSQNDCSESVKGKLSFGFPRRHIGRSIMEHQNAHEHCGSPAPCPKVL</sequence>
<organism evidence="3 5">
    <name type="scientific">Dracunculus medinensis</name>
    <name type="common">Guinea worm</name>
    <dbReference type="NCBI Taxonomy" id="318479"/>
    <lineage>
        <taxon>Eukaryota</taxon>
        <taxon>Metazoa</taxon>
        <taxon>Ecdysozoa</taxon>
        <taxon>Nematoda</taxon>
        <taxon>Chromadorea</taxon>
        <taxon>Rhabditida</taxon>
        <taxon>Spirurina</taxon>
        <taxon>Dracunculoidea</taxon>
        <taxon>Dracunculidae</taxon>
        <taxon>Dracunculus</taxon>
    </lineage>
</organism>
<reference evidence="2 4" key="2">
    <citation type="submission" date="2018-11" db="EMBL/GenBank/DDBJ databases">
        <authorList>
            <consortium name="Pathogen Informatics"/>
        </authorList>
    </citation>
    <scope>NUCLEOTIDE SEQUENCE [LARGE SCALE GENOMIC DNA]</scope>
</reference>
<keyword evidence="4" id="KW-1185">Reference proteome</keyword>
<evidence type="ECO:0000313" key="4">
    <source>
        <dbReference type="Proteomes" id="UP000274756"/>
    </source>
</evidence>
<reference evidence="5" key="1">
    <citation type="submission" date="2017-02" db="UniProtKB">
        <authorList>
            <consortium name="WormBaseParasite"/>
        </authorList>
    </citation>
    <scope>IDENTIFICATION</scope>
</reference>
<evidence type="ECO:0000313" key="3">
    <source>
        <dbReference type="Proteomes" id="UP000038040"/>
    </source>
</evidence>
<dbReference type="AlphaFoldDB" id="A0A0N4UL34"/>
<evidence type="ECO:0000313" key="2">
    <source>
        <dbReference type="EMBL" id="VDN52488.1"/>
    </source>
</evidence>
<dbReference type="EMBL" id="UYYG01000062">
    <property type="protein sequence ID" value="VDN52488.1"/>
    <property type="molecule type" value="Genomic_DNA"/>
</dbReference>
<dbReference type="Proteomes" id="UP000038040">
    <property type="component" value="Unplaced"/>
</dbReference>
<dbReference type="Proteomes" id="UP000274756">
    <property type="component" value="Unassembled WGS sequence"/>
</dbReference>
<name>A0A0N4UL34_DRAME</name>
<dbReference type="WBParaSite" id="DME_0000848601-mRNA-1">
    <property type="protein sequence ID" value="DME_0000848601-mRNA-1"/>
    <property type="gene ID" value="DME_0000848601"/>
</dbReference>
<feature type="compositionally biased region" description="Polar residues" evidence="1">
    <location>
        <begin position="82"/>
        <end position="91"/>
    </location>
</feature>
<evidence type="ECO:0000313" key="5">
    <source>
        <dbReference type="WBParaSite" id="DME_0000848601-mRNA-1"/>
    </source>
</evidence>
<proteinExistence type="predicted"/>
<accession>A0A0N4UL34</accession>
<evidence type="ECO:0000256" key="1">
    <source>
        <dbReference type="SAM" id="MobiDB-lite"/>
    </source>
</evidence>
<protein>
    <submittedName>
        <fullName evidence="5">MATH domain-containing protein</fullName>
    </submittedName>
</protein>